<dbReference type="InterPro" id="IPR035093">
    <property type="entry name" value="RelE/ParE_toxin_dom_sf"/>
</dbReference>
<dbReference type="PANTHER" id="PTHR33755:SF6">
    <property type="entry name" value="PLASMID STABILIZATION SYSTEM PROTEIN"/>
    <property type="match status" value="1"/>
</dbReference>
<evidence type="ECO:0000256" key="2">
    <source>
        <dbReference type="ARBA" id="ARBA00022649"/>
    </source>
</evidence>
<name>A0ABT8TCE0_9GAMM</name>
<gene>
    <name evidence="3" type="ORF">QWI16_05350</name>
</gene>
<accession>A0ABT8TCE0</accession>
<comment type="similarity">
    <text evidence="1">Belongs to the RelE toxin family.</text>
</comment>
<dbReference type="PANTHER" id="PTHR33755">
    <property type="entry name" value="TOXIN PARE1-RELATED"/>
    <property type="match status" value="1"/>
</dbReference>
<evidence type="ECO:0000256" key="1">
    <source>
        <dbReference type="ARBA" id="ARBA00006226"/>
    </source>
</evidence>
<keyword evidence="2" id="KW-1277">Toxin-antitoxin system</keyword>
<proteinExistence type="inferred from homology"/>
<evidence type="ECO:0000313" key="4">
    <source>
        <dbReference type="Proteomes" id="UP001168380"/>
    </source>
</evidence>
<dbReference type="Gene3D" id="3.30.2310.20">
    <property type="entry name" value="RelE-like"/>
    <property type="match status" value="1"/>
</dbReference>
<dbReference type="NCBIfam" id="TIGR02385">
    <property type="entry name" value="RelE_StbE"/>
    <property type="match status" value="1"/>
</dbReference>
<dbReference type="EMBL" id="JAULRT010000035">
    <property type="protein sequence ID" value="MDO3381591.1"/>
    <property type="molecule type" value="Genomic_DNA"/>
</dbReference>
<reference evidence="3" key="1">
    <citation type="submission" date="2023-07" db="EMBL/GenBank/DDBJ databases">
        <title>Gilvimarinus algae sp. nov., isolated from the surface of Kelp.</title>
        <authorList>
            <person name="Sun Y.Y."/>
            <person name="Gong Y."/>
            <person name="Du Z.J."/>
        </authorList>
    </citation>
    <scope>NUCLEOTIDE SEQUENCE</scope>
    <source>
        <strain evidence="3">SDUM040014</strain>
    </source>
</reference>
<dbReference type="Proteomes" id="UP001168380">
    <property type="component" value="Unassembled WGS sequence"/>
</dbReference>
<comment type="caution">
    <text evidence="3">The sequence shown here is derived from an EMBL/GenBank/DDBJ whole genome shotgun (WGS) entry which is preliminary data.</text>
</comment>
<dbReference type="RefSeq" id="WP_302711721.1">
    <property type="nucleotide sequence ID" value="NZ_JAULRT010000035.1"/>
</dbReference>
<dbReference type="Pfam" id="PF05016">
    <property type="entry name" value="ParE_toxin"/>
    <property type="match status" value="1"/>
</dbReference>
<protein>
    <submittedName>
        <fullName evidence="3">Type II toxin-antitoxin system RelE/ParE family toxin</fullName>
    </submittedName>
</protein>
<dbReference type="InterPro" id="IPR051803">
    <property type="entry name" value="TA_system_RelE-like_toxin"/>
</dbReference>
<organism evidence="3 4">
    <name type="scientific">Gilvimarinus algae</name>
    <dbReference type="NCBI Taxonomy" id="3058037"/>
    <lineage>
        <taxon>Bacteria</taxon>
        <taxon>Pseudomonadati</taxon>
        <taxon>Pseudomonadota</taxon>
        <taxon>Gammaproteobacteria</taxon>
        <taxon>Cellvibrionales</taxon>
        <taxon>Cellvibrionaceae</taxon>
        <taxon>Gilvimarinus</taxon>
    </lineage>
</organism>
<dbReference type="InterPro" id="IPR007712">
    <property type="entry name" value="RelE/ParE_toxin"/>
</dbReference>
<evidence type="ECO:0000313" key="3">
    <source>
        <dbReference type="EMBL" id="MDO3381591.1"/>
    </source>
</evidence>
<sequence>MQVKWLHKALQNLNDEAEYIAKDNPAAARLVVQRVFDAVNLLPANPAMGNPGRIYGTRELVVPGTRYVIPYRVRPRLNRIEILRVFHTSRRLPKYW</sequence>
<keyword evidence="4" id="KW-1185">Reference proteome</keyword>